<dbReference type="InterPro" id="IPR050179">
    <property type="entry name" value="Trans_hexapeptide_repeat"/>
</dbReference>
<feature type="domain" description="PglD N-terminal" evidence="7">
    <location>
        <begin position="6"/>
        <end position="80"/>
    </location>
</feature>
<dbReference type="InterPro" id="IPR001451">
    <property type="entry name" value="Hexapep"/>
</dbReference>
<dbReference type="EMBL" id="CP003178">
    <property type="protein sequence ID" value="AEW01573.1"/>
    <property type="molecule type" value="Genomic_DNA"/>
</dbReference>
<dbReference type="eggNOG" id="COG0110">
    <property type="taxonomic scope" value="Bacteria"/>
</dbReference>
<dbReference type="KEGG" id="nko:Niako_5336"/>
<dbReference type="Gene3D" id="2.160.10.10">
    <property type="entry name" value="Hexapeptide repeat proteins"/>
    <property type="match status" value="1"/>
</dbReference>
<dbReference type="PANTHER" id="PTHR43300:SF7">
    <property type="entry name" value="UDP-N-ACETYLBACILLOSAMINE N-ACETYLTRANSFERASE"/>
    <property type="match status" value="1"/>
</dbReference>
<dbReference type="Gene3D" id="3.40.50.20">
    <property type="match status" value="1"/>
</dbReference>
<feature type="active site" description="Proton acceptor" evidence="5">
    <location>
        <position position="133"/>
    </location>
</feature>
<dbReference type="STRING" id="700598.Niako_5336"/>
<evidence type="ECO:0000259" key="7">
    <source>
        <dbReference type="Pfam" id="PF17836"/>
    </source>
</evidence>
<feature type="binding site" evidence="6">
    <location>
        <position position="68"/>
    </location>
    <ligand>
        <name>substrate</name>
    </ligand>
</feature>
<evidence type="ECO:0000256" key="5">
    <source>
        <dbReference type="PIRSR" id="PIRSR620019-1"/>
    </source>
</evidence>
<dbReference type="Pfam" id="PF17836">
    <property type="entry name" value="PglD_N"/>
    <property type="match status" value="1"/>
</dbReference>
<reference evidence="8 9" key="1">
    <citation type="submission" date="2011-12" db="EMBL/GenBank/DDBJ databases">
        <title>The complete genome of Niastella koreensis GR20-10.</title>
        <authorList>
            <consortium name="US DOE Joint Genome Institute (JGI-PGF)"/>
            <person name="Lucas S."/>
            <person name="Han J."/>
            <person name="Lapidus A."/>
            <person name="Bruce D."/>
            <person name="Goodwin L."/>
            <person name="Pitluck S."/>
            <person name="Peters L."/>
            <person name="Kyrpides N."/>
            <person name="Mavromatis K."/>
            <person name="Ivanova N."/>
            <person name="Mikhailova N."/>
            <person name="Davenport K."/>
            <person name="Saunders E."/>
            <person name="Detter J.C."/>
            <person name="Tapia R."/>
            <person name="Han C."/>
            <person name="Land M."/>
            <person name="Hauser L."/>
            <person name="Markowitz V."/>
            <person name="Cheng J.-F."/>
            <person name="Hugenholtz P."/>
            <person name="Woyke T."/>
            <person name="Wu D."/>
            <person name="Tindall B."/>
            <person name="Pomrenke H."/>
            <person name="Brambilla E."/>
            <person name="Klenk H.-P."/>
            <person name="Eisen J.A."/>
        </authorList>
    </citation>
    <scope>NUCLEOTIDE SEQUENCE [LARGE SCALE GENOMIC DNA]</scope>
    <source>
        <strain evidence="9">DSM 17620 / KACC 11465 / NBRC 106392 / GR20-10</strain>
    </source>
</reference>
<accession>G8TEY5</accession>
<dbReference type="PATRIC" id="fig|700598.3.peg.5463"/>
<dbReference type="InterPro" id="IPR041561">
    <property type="entry name" value="PglD_N"/>
</dbReference>
<protein>
    <submittedName>
        <fullName evidence="8">Sugar O-acyltransferase, sialic acid O-acetyltransferase NeuD family</fullName>
    </submittedName>
</protein>
<feature type="binding site" evidence="6">
    <location>
        <position position="163"/>
    </location>
    <ligand>
        <name>acetyl-CoA</name>
        <dbReference type="ChEBI" id="CHEBI:57288"/>
    </ligand>
</feature>
<dbReference type="GO" id="GO:0016746">
    <property type="term" value="F:acyltransferase activity"/>
    <property type="evidence" value="ECO:0007669"/>
    <property type="project" value="UniProtKB-KW"/>
</dbReference>
<dbReference type="InterPro" id="IPR011004">
    <property type="entry name" value="Trimer_LpxA-like_sf"/>
</dbReference>
<evidence type="ECO:0000256" key="2">
    <source>
        <dbReference type="ARBA" id="ARBA00022679"/>
    </source>
</evidence>
<dbReference type="CDD" id="cd03360">
    <property type="entry name" value="LbH_AT_putative"/>
    <property type="match status" value="1"/>
</dbReference>
<comment type="similarity">
    <text evidence="1">Belongs to the transferase hexapeptide repeat family.</text>
</comment>
<evidence type="ECO:0000256" key="6">
    <source>
        <dbReference type="PIRSR" id="PIRSR620019-2"/>
    </source>
</evidence>
<organism evidence="8 9">
    <name type="scientific">Niastella koreensis (strain DSM 17620 / KACC 11465 / NBRC 106392 / GR20-10)</name>
    <dbReference type="NCBI Taxonomy" id="700598"/>
    <lineage>
        <taxon>Bacteria</taxon>
        <taxon>Pseudomonadati</taxon>
        <taxon>Bacteroidota</taxon>
        <taxon>Chitinophagia</taxon>
        <taxon>Chitinophagales</taxon>
        <taxon>Chitinophagaceae</taxon>
        <taxon>Niastella</taxon>
    </lineage>
</organism>
<dbReference type="HOGENOM" id="CLU_081811_2_0_10"/>
<feature type="site" description="Increases basicity of active site His" evidence="5">
    <location>
        <position position="134"/>
    </location>
</feature>
<gene>
    <name evidence="8" type="ordered locus">Niako_5336</name>
</gene>
<proteinExistence type="inferred from homology"/>
<evidence type="ECO:0000256" key="4">
    <source>
        <dbReference type="ARBA" id="ARBA00023315"/>
    </source>
</evidence>
<dbReference type="AlphaFoldDB" id="G8TEY5"/>
<dbReference type="RefSeq" id="WP_014221484.1">
    <property type="nucleotide sequence ID" value="NC_016609.1"/>
</dbReference>
<dbReference type="Pfam" id="PF00132">
    <property type="entry name" value="Hexapep"/>
    <property type="match status" value="1"/>
</dbReference>
<dbReference type="PANTHER" id="PTHR43300">
    <property type="entry name" value="ACETYLTRANSFERASE"/>
    <property type="match status" value="1"/>
</dbReference>
<keyword evidence="2 8" id="KW-0808">Transferase</keyword>
<dbReference type="InterPro" id="IPR020019">
    <property type="entry name" value="AcTrfase_PglD-like"/>
</dbReference>
<feature type="binding site" evidence="6">
    <location>
        <position position="142"/>
    </location>
    <ligand>
        <name>acetyl-CoA</name>
        <dbReference type="ChEBI" id="CHEBI:57288"/>
    </ligand>
</feature>
<evidence type="ECO:0000256" key="3">
    <source>
        <dbReference type="ARBA" id="ARBA00022737"/>
    </source>
</evidence>
<keyword evidence="4 8" id="KW-0012">Acyltransferase</keyword>
<evidence type="ECO:0000313" key="9">
    <source>
        <dbReference type="Proteomes" id="UP000005438"/>
    </source>
</evidence>
<dbReference type="SUPFAM" id="SSF51161">
    <property type="entry name" value="Trimeric LpxA-like enzymes"/>
    <property type="match status" value="1"/>
</dbReference>
<name>G8TEY5_NIAKG</name>
<sequence length="209" mass="22043">MSLTNRIFLYGASGHAKVICEILEAQGRNLYGLIDDNPQITSLLDYTVYNTLQQAAVEPEDEFIISIGNNRIRKIVAQKLSGVKVTNAIHPAAVISPRSSIGGGTVVVANVCVNVHSTIGEHVILNTNCSIDHDCVVGDFAHISPGVALAGDVHIGEGTQIGIGACVKQGVRIGKWAMVGAGAVIIRDVPDYAVVVGNPGRVIKMNQPE</sequence>
<dbReference type="Proteomes" id="UP000005438">
    <property type="component" value="Chromosome"/>
</dbReference>
<feature type="binding site" evidence="6">
    <location>
        <begin position="13"/>
        <end position="15"/>
    </location>
    <ligand>
        <name>substrate</name>
    </ligand>
</feature>
<keyword evidence="3" id="KW-0677">Repeat</keyword>
<dbReference type="PROSITE" id="PS00101">
    <property type="entry name" value="HEXAPEP_TRANSFERASES"/>
    <property type="match status" value="1"/>
</dbReference>
<evidence type="ECO:0000313" key="8">
    <source>
        <dbReference type="EMBL" id="AEW01573.1"/>
    </source>
</evidence>
<dbReference type="NCBIfam" id="TIGR03570">
    <property type="entry name" value="NeuD_NnaD"/>
    <property type="match status" value="1"/>
</dbReference>
<evidence type="ECO:0000256" key="1">
    <source>
        <dbReference type="ARBA" id="ARBA00007274"/>
    </source>
</evidence>
<dbReference type="InterPro" id="IPR018357">
    <property type="entry name" value="Hexapep_transf_CS"/>
</dbReference>